<dbReference type="RefSeq" id="WP_129031901.1">
    <property type="nucleotide sequence ID" value="NZ_QXIL01000005.1"/>
</dbReference>
<feature type="transmembrane region" description="Helical" evidence="6">
    <location>
        <begin position="441"/>
        <end position="458"/>
    </location>
</feature>
<dbReference type="InterPro" id="IPR052159">
    <property type="entry name" value="Competence_DNA_uptake"/>
</dbReference>
<dbReference type="InterPro" id="IPR001279">
    <property type="entry name" value="Metallo-B-lactamas"/>
</dbReference>
<dbReference type="InterPro" id="IPR004797">
    <property type="entry name" value="Competence_ComEC/Rec2"/>
</dbReference>
<feature type="transmembrane region" description="Helical" evidence="6">
    <location>
        <begin position="236"/>
        <end position="258"/>
    </location>
</feature>
<keyword evidence="3 6" id="KW-0812">Transmembrane</keyword>
<dbReference type="Pfam" id="PF03772">
    <property type="entry name" value="Competence"/>
    <property type="match status" value="1"/>
</dbReference>
<proteinExistence type="predicted"/>
<evidence type="ECO:0000259" key="7">
    <source>
        <dbReference type="SMART" id="SM00849"/>
    </source>
</evidence>
<dbReference type="CDD" id="cd07731">
    <property type="entry name" value="ComA-like_MBL-fold"/>
    <property type="match status" value="1"/>
</dbReference>
<dbReference type="InterPro" id="IPR036866">
    <property type="entry name" value="RibonucZ/Hydroxyglut_hydro"/>
</dbReference>
<keyword evidence="4 6" id="KW-1133">Transmembrane helix</keyword>
<dbReference type="NCBIfam" id="TIGR00360">
    <property type="entry name" value="ComEC_N-term"/>
    <property type="match status" value="1"/>
</dbReference>
<dbReference type="SMART" id="SM00849">
    <property type="entry name" value="Lactamase_B"/>
    <property type="match status" value="1"/>
</dbReference>
<dbReference type="AlphaFoldDB" id="A0A4Q0VKJ1"/>
<dbReference type="InterPro" id="IPR004477">
    <property type="entry name" value="ComEC_N"/>
</dbReference>
<evidence type="ECO:0000256" key="5">
    <source>
        <dbReference type="ARBA" id="ARBA00023136"/>
    </source>
</evidence>
<keyword evidence="5 6" id="KW-0472">Membrane</keyword>
<comment type="caution">
    <text evidence="8">The sequence shown here is derived from an EMBL/GenBank/DDBJ whole genome shotgun (WGS) entry which is preliminary data.</text>
</comment>
<dbReference type="Gene3D" id="3.60.15.10">
    <property type="entry name" value="Ribonuclease Z/Hydroxyacylglutathione hydrolase-like"/>
    <property type="match status" value="1"/>
</dbReference>
<dbReference type="NCBIfam" id="TIGR00361">
    <property type="entry name" value="ComEC_Rec2"/>
    <property type="match status" value="1"/>
</dbReference>
<comment type="subcellular location">
    <subcellularLocation>
        <location evidence="1">Cell membrane</location>
        <topology evidence="1">Multi-pass membrane protein</topology>
    </subcellularLocation>
</comment>
<dbReference type="GO" id="GO:0005886">
    <property type="term" value="C:plasma membrane"/>
    <property type="evidence" value="ECO:0007669"/>
    <property type="project" value="UniProtKB-SubCell"/>
</dbReference>
<feature type="transmembrane region" description="Helical" evidence="6">
    <location>
        <begin position="314"/>
        <end position="331"/>
    </location>
</feature>
<protein>
    <submittedName>
        <fullName evidence="8">DNA internalization-related competence protein ComEC/Rec2</fullName>
    </submittedName>
</protein>
<dbReference type="PANTHER" id="PTHR30619:SF7">
    <property type="entry name" value="BETA-LACTAMASE DOMAIN PROTEIN"/>
    <property type="match status" value="1"/>
</dbReference>
<dbReference type="EMBL" id="QXIL01000005">
    <property type="protein sequence ID" value="RXI79273.1"/>
    <property type="molecule type" value="Genomic_DNA"/>
</dbReference>
<feature type="transmembrane region" description="Helical" evidence="6">
    <location>
        <begin position="45"/>
        <end position="63"/>
    </location>
</feature>
<dbReference type="InterPro" id="IPR025405">
    <property type="entry name" value="DUF4131"/>
</dbReference>
<feature type="transmembrane region" description="Helical" evidence="6">
    <location>
        <begin position="7"/>
        <end position="39"/>
    </location>
</feature>
<keyword evidence="9" id="KW-1185">Reference proteome</keyword>
<dbReference type="PANTHER" id="PTHR30619">
    <property type="entry name" value="DNA INTERNALIZATION/COMPETENCE PROTEIN COMEC/REC2"/>
    <property type="match status" value="1"/>
</dbReference>
<name>A0A4Q0VKJ1_9LACO</name>
<evidence type="ECO:0000256" key="1">
    <source>
        <dbReference type="ARBA" id="ARBA00004651"/>
    </source>
</evidence>
<dbReference type="Proteomes" id="UP000290602">
    <property type="component" value="Unassembled WGS sequence"/>
</dbReference>
<feature type="transmembrane region" description="Helical" evidence="6">
    <location>
        <begin position="467"/>
        <end position="484"/>
    </location>
</feature>
<keyword evidence="2" id="KW-1003">Cell membrane</keyword>
<reference evidence="8 9" key="1">
    <citation type="submission" date="2018-08" db="EMBL/GenBank/DDBJ databases">
        <title>Lactobacillus suantsai sp. nov., isolated from traditional fermented suan-tsai in Taiwan.</title>
        <authorList>
            <person name="Huang C.-H."/>
        </authorList>
    </citation>
    <scope>NUCLEOTIDE SEQUENCE [LARGE SCALE GENOMIC DNA]</scope>
    <source>
        <strain evidence="8 9">BCRC 12945</strain>
    </source>
</reference>
<dbReference type="Pfam" id="PF13567">
    <property type="entry name" value="DUF4131"/>
    <property type="match status" value="1"/>
</dbReference>
<evidence type="ECO:0000313" key="9">
    <source>
        <dbReference type="Proteomes" id="UP000290602"/>
    </source>
</evidence>
<dbReference type="InterPro" id="IPR035681">
    <property type="entry name" value="ComA-like_MBL"/>
</dbReference>
<organism evidence="8 9">
    <name type="scientific">Levilactobacillus suantsaii</name>
    <dbReference type="NCBI Taxonomy" id="2292255"/>
    <lineage>
        <taxon>Bacteria</taxon>
        <taxon>Bacillati</taxon>
        <taxon>Bacillota</taxon>
        <taxon>Bacilli</taxon>
        <taxon>Lactobacillales</taxon>
        <taxon>Lactobacillaceae</taxon>
        <taxon>Levilactobacillus</taxon>
    </lineage>
</organism>
<evidence type="ECO:0000256" key="4">
    <source>
        <dbReference type="ARBA" id="ARBA00022989"/>
    </source>
</evidence>
<evidence type="ECO:0000313" key="8">
    <source>
        <dbReference type="EMBL" id="RXI79273.1"/>
    </source>
</evidence>
<evidence type="ECO:0000256" key="2">
    <source>
        <dbReference type="ARBA" id="ARBA00022475"/>
    </source>
</evidence>
<dbReference type="Pfam" id="PF00753">
    <property type="entry name" value="Lactamase_B"/>
    <property type="match status" value="1"/>
</dbReference>
<feature type="transmembrane region" description="Helical" evidence="6">
    <location>
        <begin position="362"/>
        <end position="386"/>
    </location>
</feature>
<feature type="transmembrane region" description="Helical" evidence="6">
    <location>
        <begin position="270"/>
        <end position="294"/>
    </location>
</feature>
<feature type="domain" description="Metallo-beta-lactamase" evidence="7">
    <location>
        <begin position="497"/>
        <end position="700"/>
    </location>
</feature>
<evidence type="ECO:0000256" key="6">
    <source>
        <dbReference type="SAM" id="Phobius"/>
    </source>
</evidence>
<dbReference type="GO" id="GO:0030420">
    <property type="term" value="P:establishment of competence for transformation"/>
    <property type="evidence" value="ECO:0007669"/>
    <property type="project" value="InterPro"/>
</dbReference>
<accession>A0A4Q0VKJ1</accession>
<dbReference type="SUPFAM" id="SSF56281">
    <property type="entry name" value="Metallo-hydrolase/oxidoreductase"/>
    <property type="match status" value="1"/>
</dbReference>
<gene>
    <name evidence="8" type="ORF">DXH47_04325</name>
</gene>
<dbReference type="OrthoDB" id="9761531at2"/>
<sequence length="754" mass="83539">MTAAHWFLASLPVVALSVMFGGHLWGGAALLILILSRIWALRSVVTWWMVVVLYLVFGTWFSWQATQLSRRRYPVAQPQTVTTTLRVQPDSPVVYGSGYTVIGQKPSGERVLVHGTLRSAAELRRLTHLTRPTLWRISGQQAGLLAAPNFNQFDAAAYWGHRGIANTLKAGAMTIQPTTGHGLTWWQDSWHGLRSRLIQYCERLPGALRIYALGLFPGKRASDSPQELAGMQQLGLIHLFAISGLHVALVLAVAEWGLIHARLPREWWEWVLLLGLPGYAILAGGGSGVLRACWMRGFQLAGRRCHQSVSPLTAWTWALLVGLWVNPGLLFELGGQLSYGLSLALILLAAEPLHWREIGLTLLGLPSLLTGLFQWHSLTLLANWVVVPLFPTVLLPLTVIGTISARWWPEVATTCATGLATLDASLRRLASLPGNVAFGKPFWLVAWGWYLGTWWVLSRPPATRRRWLMGLLTSYLLAFGWIHWPLHGEVAYFDVGQGDSLLIREPFNRRVMLIDVGGRLAFPQPAWAPKTPVTYGAEKNSVAYLKSRGITRINDLYLTHHDADHIGDLPAILKNFQVDQVWASVGMVQEAAWQRTVAHYPGLKVTAVQVGTPGPLVVHHPFTVMPADNPGSLALQGTFGGLNFLFMGDLDQVGERKIMAAHPELRADVLKLGHHGSNTATSPEFVAQLRPRLAVISAGRHNRYGHPSPETIATLQQAQVPWVNTQQQGMIRYVYRGHHGTWQTKLNLEGDFRS</sequence>
<evidence type="ECO:0000256" key="3">
    <source>
        <dbReference type="ARBA" id="ARBA00022692"/>
    </source>
</evidence>